<dbReference type="InterPro" id="IPR019734">
    <property type="entry name" value="TPR_rpt"/>
</dbReference>
<dbReference type="Gene3D" id="1.25.40.10">
    <property type="entry name" value="Tetratricopeptide repeat domain"/>
    <property type="match status" value="2"/>
</dbReference>
<dbReference type="OrthoDB" id="1466726at2"/>
<proteinExistence type="predicted"/>
<dbReference type="AlphaFoldDB" id="A0A315ZGH2"/>
<keyword evidence="2" id="KW-1185">Reference proteome</keyword>
<evidence type="ECO:0000313" key="1">
    <source>
        <dbReference type="EMBL" id="PWJ44695.1"/>
    </source>
</evidence>
<accession>A0A315ZGH2</accession>
<dbReference type="EMBL" id="QGDO01000001">
    <property type="protein sequence ID" value="PWJ44695.1"/>
    <property type="molecule type" value="Genomic_DNA"/>
</dbReference>
<protein>
    <submittedName>
        <fullName evidence="1">Tetratricopeptide repeat protein</fullName>
    </submittedName>
</protein>
<dbReference type="InterPro" id="IPR011990">
    <property type="entry name" value="TPR-like_helical_dom_sf"/>
</dbReference>
<dbReference type="RefSeq" id="WP_109616169.1">
    <property type="nucleotide sequence ID" value="NZ_QGDO01000001.1"/>
</dbReference>
<name>A0A315ZGH2_SEDFL</name>
<dbReference type="Pfam" id="PF13174">
    <property type="entry name" value="TPR_6"/>
    <property type="match status" value="2"/>
</dbReference>
<reference evidence="1 2" key="1">
    <citation type="submission" date="2018-03" db="EMBL/GenBank/DDBJ databases">
        <title>Genomic Encyclopedia of Archaeal and Bacterial Type Strains, Phase II (KMG-II): from individual species to whole genera.</title>
        <authorList>
            <person name="Goeker M."/>
        </authorList>
    </citation>
    <scope>NUCLEOTIDE SEQUENCE [LARGE SCALE GENOMIC DNA]</scope>
    <source>
        <strain evidence="1 2">DSM 28229</strain>
    </source>
</reference>
<comment type="caution">
    <text evidence="1">The sequence shown here is derived from an EMBL/GenBank/DDBJ whole genome shotgun (WGS) entry which is preliminary data.</text>
</comment>
<evidence type="ECO:0000313" key="2">
    <source>
        <dbReference type="Proteomes" id="UP000245535"/>
    </source>
</evidence>
<organism evidence="1 2">
    <name type="scientific">Sediminitomix flava</name>
    <dbReference type="NCBI Taxonomy" id="379075"/>
    <lineage>
        <taxon>Bacteria</taxon>
        <taxon>Pseudomonadati</taxon>
        <taxon>Bacteroidota</taxon>
        <taxon>Cytophagia</taxon>
        <taxon>Cytophagales</taxon>
        <taxon>Flammeovirgaceae</taxon>
        <taxon>Sediminitomix</taxon>
    </lineage>
</organism>
<dbReference type="SUPFAM" id="SSF81901">
    <property type="entry name" value="HCP-like"/>
    <property type="match status" value="1"/>
</dbReference>
<dbReference type="Proteomes" id="UP000245535">
    <property type="component" value="Unassembled WGS sequence"/>
</dbReference>
<sequence length="497" mass="58429">MQYRIILILLLNLQLGVNVIKTSAQTNFNINNVQGLTSKIVLDKIYNFQFIEVERNVLTTDIKLDDKLYLSSLNILLSEILKADKDLNNETDKKIKDLIYKTKDIKDSVRRSLLESELRLHRSILLLRYQSYFYAFLEFQKSYNLVRKLRKANLEDNLAFKKLEGIYQTVLSAIPEKYKWIGSMLALEGDKELGVEYLEQVIDQEPNSDAVLYYSLLKSFVLYDKDKALQYFDLEKFNTYPLVFQTTIAFIALKQNKALEVVKNTSVYNFHNSYGISAYLKGNLIFMLGDYNEARKVFISYFDRNRYGMYVKDALYRIALSYWFEGNDEQCRRYLDMISEYGNDITSVDRYAQNFSETFDFRDKELCESRILFDGGNFEKALEVINQLDEKKLPLKTMIEYTYRKARILDEKGDIEKATALYKNTLAIGLGSKEYYPANSALLLGEYYEFSERNIAQARYYYEYVLNIEEHQYKRELDHKASIAIERINKKAALLVK</sequence>
<gene>
    <name evidence="1" type="ORF">BC781_1011066</name>
</gene>